<dbReference type="RefSeq" id="XP_007841417.1">
    <property type="nucleotide sequence ID" value="XM_007843226.1"/>
</dbReference>
<dbReference type="GeneID" id="19279658"/>
<gene>
    <name evidence="1" type="ORF">PFICI_14645</name>
</gene>
<sequence>MRDLFEKGTFNVDIARNDASHAVMKLADVGRFRELVLDETSLLRWADVAYGLQSMAIDYEPTGSVSVIDIFHAEPLRVAALSRDEWVHKQLSRWEDLCRSEPRFHEVGSGHYTMIGPEYVTSFAQRLRAALEARGI</sequence>
<name>W3WIU3_PESFW</name>
<dbReference type="Proteomes" id="UP000030651">
    <property type="component" value="Unassembled WGS sequence"/>
</dbReference>
<proteinExistence type="predicted"/>
<dbReference type="EMBL" id="KI912121">
    <property type="protein sequence ID" value="ETS73699.1"/>
    <property type="molecule type" value="Genomic_DNA"/>
</dbReference>
<dbReference type="STRING" id="1229662.W3WIU3"/>
<dbReference type="InterPro" id="IPR029058">
    <property type="entry name" value="AB_hydrolase_fold"/>
</dbReference>
<dbReference type="KEGG" id="pfy:PFICI_14645"/>
<protein>
    <submittedName>
        <fullName evidence="1">Uncharacterized protein</fullName>
    </submittedName>
</protein>
<dbReference type="Gene3D" id="3.40.50.1820">
    <property type="entry name" value="alpha/beta hydrolase"/>
    <property type="match status" value="1"/>
</dbReference>
<dbReference type="HOGENOM" id="CLU_1876155_0_0_1"/>
<dbReference type="OrthoDB" id="10253869at2759"/>
<keyword evidence="2" id="KW-1185">Reference proteome</keyword>
<evidence type="ECO:0000313" key="1">
    <source>
        <dbReference type="EMBL" id="ETS73699.1"/>
    </source>
</evidence>
<reference evidence="2" key="1">
    <citation type="journal article" date="2015" name="BMC Genomics">
        <title>Genomic and transcriptomic analysis of the endophytic fungus Pestalotiopsis fici reveals its lifestyle and high potential for synthesis of natural products.</title>
        <authorList>
            <person name="Wang X."/>
            <person name="Zhang X."/>
            <person name="Liu L."/>
            <person name="Xiang M."/>
            <person name="Wang W."/>
            <person name="Sun X."/>
            <person name="Che Y."/>
            <person name="Guo L."/>
            <person name="Liu G."/>
            <person name="Guo L."/>
            <person name="Wang C."/>
            <person name="Yin W.B."/>
            <person name="Stadler M."/>
            <person name="Zhang X."/>
            <person name="Liu X."/>
        </authorList>
    </citation>
    <scope>NUCLEOTIDE SEQUENCE [LARGE SCALE GENOMIC DNA]</scope>
    <source>
        <strain evidence="2">W106-1 / CGMCC3.15140</strain>
    </source>
</reference>
<dbReference type="InParanoid" id="W3WIU3"/>
<dbReference type="SUPFAM" id="SSF53474">
    <property type="entry name" value="alpha/beta-Hydrolases"/>
    <property type="match status" value="1"/>
</dbReference>
<evidence type="ECO:0000313" key="2">
    <source>
        <dbReference type="Proteomes" id="UP000030651"/>
    </source>
</evidence>
<organism evidence="1 2">
    <name type="scientific">Pestalotiopsis fici (strain W106-1 / CGMCC3.15140)</name>
    <dbReference type="NCBI Taxonomy" id="1229662"/>
    <lineage>
        <taxon>Eukaryota</taxon>
        <taxon>Fungi</taxon>
        <taxon>Dikarya</taxon>
        <taxon>Ascomycota</taxon>
        <taxon>Pezizomycotina</taxon>
        <taxon>Sordariomycetes</taxon>
        <taxon>Xylariomycetidae</taxon>
        <taxon>Amphisphaeriales</taxon>
        <taxon>Sporocadaceae</taxon>
        <taxon>Pestalotiopsis</taxon>
    </lineage>
</organism>
<accession>W3WIU3</accession>
<dbReference type="eggNOG" id="KOG1176">
    <property type="taxonomic scope" value="Eukaryota"/>
</dbReference>
<dbReference type="AlphaFoldDB" id="W3WIU3"/>